<dbReference type="Proteomes" id="UP000183365">
    <property type="component" value="Unassembled WGS sequence"/>
</dbReference>
<keyword evidence="6" id="KW-1185">Reference proteome</keyword>
<dbReference type="SMART" id="SM00360">
    <property type="entry name" value="RRM"/>
    <property type="match status" value="3"/>
</dbReference>
<dbReference type="AlphaFoldDB" id="A0A1L0FHG2"/>
<evidence type="ECO:0000256" key="3">
    <source>
        <dbReference type="SAM" id="MobiDB-lite"/>
    </source>
</evidence>
<feature type="region of interest" description="Disordered" evidence="3">
    <location>
        <begin position="1"/>
        <end position="62"/>
    </location>
</feature>
<sequence>MSEVVTRSEKVDTSKRRRNNNKRRRRDDDINHENNKKNRRDSFEKRNKHGKSNKFETRAPKVDDGASYRAKMTRNYKNSIFIGNLPYHCTSEHLTKEFEKFGNVIRSDIVTQKGRHRGMGTVEFSEHRSVIKAIDNMNNVKFMGRIIFVRKDNPPPEDTSSLKDEAKRSVFDEVGDRENAQKGYEVFLANLPFSTTSKNLHEMFSKFGKVLYTKVVLGKDGKSRGFGVCNMETKEQAISVLQYCSDLTIEGRTLDCKLGKIGWVSPDTISHSEATKDKENNDVRVLNTTELNEREMIRKREAERSMRDQGTFSFAEELMNANKGEENKDVIIEEPEQNDKVIAKTEDMLTEGKEEKIQEPPKSSTFILMRNVTLDADSKDIIELCQSFGNVVTSTRDYESKEGKELAEKNKDILGQKEGSIIVHFETPVSDESCVKVLNGFNYGGQELEVSLHI</sequence>
<dbReference type="Gene3D" id="3.30.70.330">
    <property type="match status" value="3"/>
</dbReference>
<gene>
    <name evidence="5" type="ORF">HGUI_01214</name>
</gene>
<proteinExistence type="predicted"/>
<dbReference type="InterPro" id="IPR012677">
    <property type="entry name" value="Nucleotide-bd_a/b_plait_sf"/>
</dbReference>
<feature type="compositionally biased region" description="Basic and acidic residues" evidence="3">
    <location>
        <begin position="26"/>
        <end position="45"/>
    </location>
</feature>
<evidence type="ECO:0000313" key="5">
    <source>
        <dbReference type="EMBL" id="SGZ39014.1"/>
    </source>
</evidence>
<dbReference type="InterPro" id="IPR000504">
    <property type="entry name" value="RRM_dom"/>
</dbReference>
<name>A0A1L0FHG2_9ASCO</name>
<dbReference type="EMBL" id="FQNF01000016">
    <property type="protein sequence ID" value="SGZ39014.1"/>
    <property type="molecule type" value="Genomic_DNA"/>
</dbReference>
<dbReference type="SUPFAM" id="SSF54928">
    <property type="entry name" value="RNA-binding domain, RBD"/>
    <property type="match status" value="2"/>
</dbReference>
<dbReference type="InterPro" id="IPR035979">
    <property type="entry name" value="RBD_domain_sf"/>
</dbReference>
<protein>
    <recommendedName>
        <fullName evidence="4">RRM domain-containing protein</fullName>
    </recommendedName>
</protein>
<feature type="domain" description="RRM" evidence="4">
    <location>
        <begin position="184"/>
        <end position="261"/>
    </location>
</feature>
<dbReference type="PANTHER" id="PTHR48025">
    <property type="entry name" value="OS02G0815200 PROTEIN"/>
    <property type="match status" value="1"/>
</dbReference>
<feature type="compositionally biased region" description="Basic and acidic residues" evidence="3">
    <location>
        <begin position="53"/>
        <end position="62"/>
    </location>
</feature>
<reference evidence="6" key="1">
    <citation type="submission" date="2016-11" db="EMBL/GenBank/DDBJ databases">
        <authorList>
            <person name="Guldener U."/>
        </authorList>
    </citation>
    <scope>NUCLEOTIDE SEQUENCE [LARGE SCALE GENOMIC DNA]</scope>
</reference>
<dbReference type="GO" id="GO:0003729">
    <property type="term" value="F:mRNA binding"/>
    <property type="evidence" value="ECO:0007669"/>
    <property type="project" value="TreeGrafter"/>
</dbReference>
<feature type="compositionally biased region" description="Basic and acidic residues" evidence="3">
    <location>
        <begin position="1"/>
        <end position="14"/>
    </location>
</feature>
<feature type="compositionally biased region" description="Basic residues" evidence="3">
    <location>
        <begin position="15"/>
        <end position="25"/>
    </location>
</feature>
<dbReference type="OrthoDB" id="1049195at2759"/>
<evidence type="ECO:0000313" key="6">
    <source>
        <dbReference type="Proteomes" id="UP000183365"/>
    </source>
</evidence>
<dbReference type="Pfam" id="PF00076">
    <property type="entry name" value="RRM_1"/>
    <property type="match status" value="2"/>
</dbReference>
<dbReference type="InterPro" id="IPR050502">
    <property type="entry name" value="Euk_RNA-bind_prot"/>
</dbReference>
<dbReference type="PROSITE" id="PS50102">
    <property type="entry name" value="RRM"/>
    <property type="match status" value="2"/>
</dbReference>
<evidence type="ECO:0000259" key="4">
    <source>
        <dbReference type="PROSITE" id="PS50102"/>
    </source>
</evidence>
<feature type="domain" description="RRM" evidence="4">
    <location>
        <begin position="78"/>
        <end position="154"/>
    </location>
</feature>
<dbReference type="VEuPathDB" id="FungiDB:HGUI_01214"/>
<dbReference type="PANTHER" id="PTHR48025:SF1">
    <property type="entry name" value="RRM DOMAIN-CONTAINING PROTEIN"/>
    <property type="match status" value="1"/>
</dbReference>
<accession>A0A1L0FHG2</accession>
<organism evidence="5 6">
    <name type="scientific">Hanseniaspora guilliermondii</name>
    <dbReference type="NCBI Taxonomy" id="56406"/>
    <lineage>
        <taxon>Eukaryota</taxon>
        <taxon>Fungi</taxon>
        <taxon>Dikarya</taxon>
        <taxon>Ascomycota</taxon>
        <taxon>Saccharomycotina</taxon>
        <taxon>Saccharomycetes</taxon>
        <taxon>Saccharomycodales</taxon>
        <taxon>Saccharomycodaceae</taxon>
        <taxon>Hanseniaspora</taxon>
    </lineage>
</organism>
<keyword evidence="1 2" id="KW-0694">RNA-binding</keyword>
<evidence type="ECO:0000256" key="1">
    <source>
        <dbReference type="ARBA" id="ARBA00022884"/>
    </source>
</evidence>
<evidence type="ECO:0000256" key="2">
    <source>
        <dbReference type="PROSITE-ProRule" id="PRU00176"/>
    </source>
</evidence>